<proteinExistence type="predicted"/>
<feature type="transmembrane region" description="Helical" evidence="1">
    <location>
        <begin position="6"/>
        <end position="24"/>
    </location>
</feature>
<name>A0ABU8E3V8_9ACTN</name>
<evidence type="ECO:0000256" key="1">
    <source>
        <dbReference type="SAM" id="Phobius"/>
    </source>
</evidence>
<keyword evidence="1" id="KW-1133">Transmembrane helix</keyword>
<dbReference type="RefSeq" id="WP_225234159.1">
    <property type="nucleotide sequence ID" value="NZ_JBAPLV010000006.1"/>
</dbReference>
<evidence type="ECO:0000313" key="3">
    <source>
        <dbReference type="Proteomes" id="UP001373496"/>
    </source>
</evidence>
<dbReference type="EMBL" id="JBAPLV010000006">
    <property type="protein sequence ID" value="MEI4278319.1"/>
    <property type="molecule type" value="Genomic_DNA"/>
</dbReference>
<gene>
    <name evidence="2" type="ORF">UXQ13_07560</name>
</gene>
<accession>A0ABU8E3V8</accession>
<keyword evidence="1" id="KW-0812">Transmembrane</keyword>
<keyword evidence="1" id="KW-0472">Membrane</keyword>
<sequence length="48" mass="5521">MWLWLPFVWFALACLAGVWLGGALRTAERNDRLRVEVESALRYELAGL</sequence>
<organism evidence="2 3">
    <name type="scientific">Klenkia terrae</name>
    <dbReference type="NCBI Taxonomy" id="1052259"/>
    <lineage>
        <taxon>Bacteria</taxon>
        <taxon>Bacillati</taxon>
        <taxon>Actinomycetota</taxon>
        <taxon>Actinomycetes</taxon>
        <taxon>Geodermatophilales</taxon>
        <taxon>Geodermatophilaceae</taxon>
        <taxon>Klenkia</taxon>
    </lineage>
</organism>
<dbReference type="Proteomes" id="UP001373496">
    <property type="component" value="Unassembled WGS sequence"/>
</dbReference>
<reference evidence="2 3" key="1">
    <citation type="submission" date="2024-03" db="EMBL/GenBank/DDBJ databases">
        <title>Draft genome sequence of Klenkia terrae.</title>
        <authorList>
            <person name="Duangmal K."/>
            <person name="Chantavorakit T."/>
        </authorList>
    </citation>
    <scope>NUCLEOTIDE SEQUENCE [LARGE SCALE GENOMIC DNA]</scope>
    <source>
        <strain evidence="2 3">JCM 17786</strain>
    </source>
</reference>
<evidence type="ECO:0000313" key="2">
    <source>
        <dbReference type="EMBL" id="MEI4278319.1"/>
    </source>
</evidence>
<keyword evidence="3" id="KW-1185">Reference proteome</keyword>
<comment type="caution">
    <text evidence="2">The sequence shown here is derived from an EMBL/GenBank/DDBJ whole genome shotgun (WGS) entry which is preliminary data.</text>
</comment>
<protein>
    <submittedName>
        <fullName evidence="2">Uncharacterized protein</fullName>
    </submittedName>
</protein>